<comment type="caution">
    <text evidence="2">The sequence shown here is derived from an EMBL/GenBank/DDBJ whole genome shotgun (WGS) entry which is preliminary data.</text>
</comment>
<dbReference type="AlphaFoldDB" id="A0A8S9JC31"/>
<dbReference type="InterPro" id="IPR043376">
    <property type="entry name" value="NPG1-like"/>
</dbReference>
<feature type="compositionally biased region" description="Low complexity" evidence="1">
    <location>
        <begin position="28"/>
        <end position="39"/>
    </location>
</feature>
<dbReference type="Gene3D" id="1.25.40.10">
    <property type="entry name" value="Tetratricopeptide repeat domain"/>
    <property type="match status" value="2"/>
</dbReference>
<dbReference type="PANTHER" id="PTHR44102:SF4">
    <property type="entry name" value="PROTEIN NPGR1"/>
    <property type="match status" value="1"/>
</dbReference>
<dbReference type="SUPFAM" id="SSF48452">
    <property type="entry name" value="TPR-like"/>
    <property type="match status" value="1"/>
</dbReference>
<feature type="region of interest" description="Disordered" evidence="1">
    <location>
        <begin position="11"/>
        <end position="48"/>
    </location>
</feature>
<organism evidence="2 3">
    <name type="scientific">Brassica cretica</name>
    <name type="common">Mustard</name>
    <dbReference type="NCBI Taxonomy" id="69181"/>
    <lineage>
        <taxon>Eukaryota</taxon>
        <taxon>Viridiplantae</taxon>
        <taxon>Streptophyta</taxon>
        <taxon>Embryophyta</taxon>
        <taxon>Tracheophyta</taxon>
        <taxon>Spermatophyta</taxon>
        <taxon>Magnoliopsida</taxon>
        <taxon>eudicotyledons</taxon>
        <taxon>Gunneridae</taxon>
        <taxon>Pentapetalae</taxon>
        <taxon>rosids</taxon>
        <taxon>malvids</taxon>
        <taxon>Brassicales</taxon>
        <taxon>Brassicaceae</taxon>
        <taxon>Brassiceae</taxon>
        <taxon>Brassica</taxon>
    </lineage>
</organism>
<dbReference type="PANTHER" id="PTHR44102">
    <property type="entry name" value="PROTEIN NPG1"/>
    <property type="match status" value="1"/>
</dbReference>
<dbReference type="Proteomes" id="UP000712281">
    <property type="component" value="Unassembled WGS sequence"/>
</dbReference>
<protein>
    <submittedName>
        <fullName evidence="2">Uncharacterized protein</fullName>
    </submittedName>
</protein>
<sequence>MLCACSGEQFRFDDQPGSPESLATRDFSASGLSSSTRTRGGADWDSKLEESQVDEAESTLKEALSLNYEDAESILDFTMEEAGDMEKLDLLKLKAVLQMAQEQPKQALKTCSNFLALIRAQEKSEQSKTLLKKYETEAWQDLASVYGKLGSWSDAETCLEKARSICFYSPRGWNETGLCLEAKSLHEEALIAFFMSLSIDPDHVPSIVSIAEVMMKSGGDTLATAKSFLMNALRLDPRSHDAWMKLGHVAKMQGLSQQAAEFYQAAYELELSAPVQSFI</sequence>
<dbReference type="Pfam" id="PF13432">
    <property type="entry name" value="TPR_16"/>
    <property type="match status" value="1"/>
</dbReference>
<evidence type="ECO:0000313" key="2">
    <source>
        <dbReference type="EMBL" id="KAF2579279.1"/>
    </source>
</evidence>
<dbReference type="InterPro" id="IPR011990">
    <property type="entry name" value="TPR-like_helical_dom_sf"/>
</dbReference>
<name>A0A8S9JC31_BRACR</name>
<accession>A0A8S9JC31</accession>
<reference evidence="2" key="1">
    <citation type="submission" date="2019-12" db="EMBL/GenBank/DDBJ databases">
        <title>Genome sequencing and annotation of Brassica cretica.</title>
        <authorList>
            <person name="Studholme D.J."/>
            <person name="Sarris P.F."/>
        </authorList>
    </citation>
    <scope>NUCLEOTIDE SEQUENCE</scope>
    <source>
        <strain evidence="2">PFS-001/15</strain>
        <tissue evidence="2">Leaf</tissue>
    </source>
</reference>
<gene>
    <name evidence="2" type="ORF">F2Q68_00005660</name>
</gene>
<evidence type="ECO:0000256" key="1">
    <source>
        <dbReference type="SAM" id="MobiDB-lite"/>
    </source>
</evidence>
<evidence type="ECO:0000313" key="3">
    <source>
        <dbReference type="Proteomes" id="UP000712281"/>
    </source>
</evidence>
<dbReference type="SMART" id="SM00028">
    <property type="entry name" value="TPR"/>
    <property type="match status" value="4"/>
</dbReference>
<dbReference type="InterPro" id="IPR019734">
    <property type="entry name" value="TPR_rpt"/>
</dbReference>
<proteinExistence type="predicted"/>
<dbReference type="EMBL" id="QGKW02001660">
    <property type="protein sequence ID" value="KAF2579279.1"/>
    <property type="molecule type" value="Genomic_DNA"/>
</dbReference>